<dbReference type="Pfam" id="PF00982">
    <property type="entry name" value="Glyco_transf_20"/>
    <property type="match status" value="1"/>
</dbReference>
<dbReference type="PANTHER" id="PTHR10788">
    <property type="entry name" value="TREHALOSE-6-PHOSPHATE SYNTHASE"/>
    <property type="match status" value="1"/>
</dbReference>
<dbReference type="Proteomes" id="UP000276254">
    <property type="component" value="Chromosome"/>
</dbReference>
<protein>
    <submittedName>
        <fullName evidence="2">Trehalose-6-phosphate synthase</fullName>
    </submittedName>
</protein>
<sequence>MEFNTLSRLIVISNRVQPPGAASSGAQGGLSVALAAALREYTGFWFGWSGESTEQFTGHINFERDDGVTTATIDLEDQDIEEYYNGYANRTLWPLFHDRVDLAEYERGFAGGYQRVNERFAETLRPLVEPDDAIWVQDYHLFPLGSELRKLGCENRIGLFLHIPWPARRVLSSLPMAEELVSTLFAYDVIGFHTDEWRDSFTEYVTQQLGAVLNDEGDISLGGRTIRAITCPIGIDTKEFVAMSQSETAKLSYRQMRESANNREMIVGVDRLDYSKGLEERFLGYERFLVEHPEERKEVFLLQIAPPSRETVETYQNIRTALEGLSGRINGAYADIDWVPIRYVNQGYRRDVLAGIYRAAKIGLVTPLRDGMNLVAKEYVAAQDPEDPGVLILSRFAGAAIQLKDAVLINPYSAEEMADAIASALRMDKPERIRRWRLLMDSVEKEDVVWWRQTFVDALMTDDRSDDSVDIAVVE</sequence>
<dbReference type="KEGG" id="spha:D3Y57_08610"/>
<dbReference type="OrthoDB" id="9815690at2"/>
<dbReference type="GO" id="GO:0005992">
    <property type="term" value="P:trehalose biosynthetic process"/>
    <property type="evidence" value="ECO:0007669"/>
    <property type="project" value="InterPro"/>
</dbReference>
<evidence type="ECO:0000313" key="3">
    <source>
        <dbReference type="Proteomes" id="UP000276254"/>
    </source>
</evidence>
<comment type="similarity">
    <text evidence="1">Belongs to the glycosyltransferase 20 family.</text>
</comment>
<dbReference type="EMBL" id="CP032829">
    <property type="protein sequence ID" value="AYJ86018.1"/>
    <property type="molecule type" value="Genomic_DNA"/>
</dbReference>
<reference evidence="2 3" key="1">
    <citation type="submission" date="2018-09" db="EMBL/GenBank/DDBJ databases">
        <title>Sphingomonas peninsula sp. nov., isolated from fildes peninsula, Antarctic soil.</title>
        <authorList>
            <person name="Yingchao G."/>
        </authorList>
    </citation>
    <scope>NUCLEOTIDE SEQUENCE [LARGE SCALE GENOMIC DNA]</scope>
    <source>
        <strain evidence="2 3">YZ-8</strain>
    </source>
</reference>
<accession>A0A494TKR9</accession>
<gene>
    <name evidence="2" type="ORF">D3Y57_08610</name>
</gene>
<dbReference type="AlphaFoldDB" id="A0A494TKR9"/>
<evidence type="ECO:0000313" key="2">
    <source>
        <dbReference type="EMBL" id="AYJ86018.1"/>
    </source>
</evidence>
<dbReference type="CDD" id="cd03788">
    <property type="entry name" value="GT20_TPS"/>
    <property type="match status" value="1"/>
</dbReference>
<organism evidence="2 3">
    <name type="scientific">Sphingomonas paeninsulae</name>
    <dbReference type="NCBI Taxonomy" id="2319844"/>
    <lineage>
        <taxon>Bacteria</taxon>
        <taxon>Pseudomonadati</taxon>
        <taxon>Pseudomonadota</taxon>
        <taxon>Alphaproteobacteria</taxon>
        <taxon>Sphingomonadales</taxon>
        <taxon>Sphingomonadaceae</taxon>
        <taxon>Sphingomonas</taxon>
    </lineage>
</organism>
<dbReference type="Gene3D" id="3.40.50.2000">
    <property type="entry name" value="Glycogen Phosphorylase B"/>
    <property type="match status" value="2"/>
</dbReference>
<proteinExistence type="inferred from homology"/>
<keyword evidence="3" id="KW-1185">Reference proteome</keyword>
<dbReference type="SUPFAM" id="SSF53756">
    <property type="entry name" value="UDP-Glycosyltransferase/glycogen phosphorylase"/>
    <property type="match status" value="1"/>
</dbReference>
<dbReference type="PANTHER" id="PTHR10788:SF106">
    <property type="entry name" value="BCDNA.GH08860"/>
    <property type="match status" value="1"/>
</dbReference>
<evidence type="ECO:0000256" key="1">
    <source>
        <dbReference type="ARBA" id="ARBA00008799"/>
    </source>
</evidence>
<name>A0A494TKR9_SPHPE</name>
<dbReference type="GO" id="GO:0003825">
    <property type="term" value="F:alpha,alpha-trehalose-phosphate synthase (UDP-forming) activity"/>
    <property type="evidence" value="ECO:0007669"/>
    <property type="project" value="TreeGrafter"/>
</dbReference>
<dbReference type="InterPro" id="IPR001830">
    <property type="entry name" value="Glyco_trans_20"/>
</dbReference>